<feature type="transmembrane region" description="Helical" evidence="10">
    <location>
        <begin position="139"/>
        <end position="159"/>
    </location>
</feature>
<evidence type="ECO:0000256" key="4">
    <source>
        <dbReference type="ARBA" id="ARBA00023040"/>
    </source>
</evidence>
<keyword evidence="2 8" id="KW-0812">Transmembrane</keyword>
<accession>A0A8W8LBQ0</accession>
<feature type="transmembrane region" description="Helical" evidence="10">
    <location>
        <begin position="188"/>
        <end position="212"/>
    </location>
</feature>
<evidence type="ECO:0000256" key="2">
    <source>
        <dbReference type="ARBA" id="ARBA00022692"/>
    </source>
</evidence>
<evidence type="ECO:0000259" key="11">
    <source>
        <dbReference type="PROSITE" id="PS50262"/>
    </source>
</evidence>
<dbReference type="InterPro" id="IPR000276">
    <property type="entry name" value="GPCR_Rhodpsn"/>
</dbReference>
<feature type="compositionally biased region" description="Polar residues" evidence="9">
    <location>
        <begin position="233"/>
        <end position="248"/>
    </location>
</feature>
<feature type="compositionally biased region" description="Polar residues" evidence="9">
    <location>
        <begin position="258"/>
        <end position="287"/>
    </location>
</feature>
<feature type="transmembrane region" description="Helical" evidence="10">
    <location>
        <begin position="314"/>
        <end position="342"/>
    </location>
</feature>
<dbReference type="Pfam" id="PF00001">
    <property type="entry name" value="7tm_1"/>
    <property type="match status" value="1"/>
</dbReference>
<dbReference type="Gene3D" id="1.20.1070.10">
    <property type="entry name" value="Rhodopsin 7-helix transmembrane proteins"/>
    <property type="match status" value="1"/>
</dbReference>
<evidence type="ECO:0000256" key="6">
    <source>
        <dbReference type="ARBA" id="ARBA00023170"/>
    </source>
</evidence>
<proteinExistence type="inferred from homology"/>
<dbReference type="InterPro" id="IPR017452">
    <property type="entry name" value="GPCR_Rhodpsn_7TM"/>
</dbReference>
<organism evidence="12 13">
    <name type="scientific">Magallana gigas</name>
    <name type="common">Pacific oyster</name>
    <name type="synonym">Crassostrea gigas</name>
    <dbReference type="NCBI Taxonomy" id="29159"/>
    <lineage>
        <taxon>Eukaryota</taxon>
        <taxon>Metazoa</taxon>
        <taxon>Spiralia</taxon>
        <taxon>Lophotrochozoa</taxon>
        <taxon>Mollusca</taxon>
        <taxon>Bivalvia</taxon>
        <taxon>Autobranchia</taxon>
        <taxon>Pteriomorphia</taxon>
        <taxon>Ostreida</taxon>
        <taxon>Ostreoidea</taxon>
        <taxon>Ostreidae</taxon>
        <taxon>Magallana</taxon>
    </lineage>
</organism>
<keyword evidence="4 8" id="KW-0297">G-protein coupled receptor</keyword>
<comment type="subcellular location">
    <subcellularLocation>
        <location evidence="1">Membrane</location>
        <topology evidence="1">Multi-pass membrane protein</topology>
    </subcellularLocation>
</comment>
<evidence type="ECO:0000256" key="7">
    <source>
        <dbReference type="ARBA" id="ARBA00023224"/>
    </source>
</evidence>
<feature type="domain" description="G-protein coupled receptors family 1 profile" evidence="11">
    <location>
        <begin position="39"/>
        <end position="380"/>
    </location>
</feature>
<feature type="transmembrane region" description="Helical" evidence="10">
    <location>
        <begin position="27"/>
        <end position="47"/>
    </location>
</feature>
<dbReference type="AlphaFoldDB" id="A0A8W8LBQ0"/>
<dbReference type="SUPFAM" id="SSF81321">
    <property type="entry name" value="Family A G protein-coupled receptor-like"/>
    <property type="match status" value="1"/>
</dbReference>
<dbReference type="GO" id="GO:0004930">
    <property type="term" value="F:G protein-coupled receptor activity"/>
    <property type="evidence" value="ECO:0007669"/>
    <property type="project" value="UniProtKB-KW"/>
</dbReference>
<dbReference type="CDD" id="cd00637">
    <property type="entry name" value="7tm_classA_rhodopsin-like"/>
    <property type="match status" value="1"/>
</dbReference>
<dbReference type="EnsemblMetazoa" id="G27345.7">
    <property type="protein sequence ID" value="G27345.7:cds"/>
    <property type="gene ID" value="G27345"/>
</dbReference>
<dbReference type="PANTHER" id="PTHR24238:SF47">
    <property type="entry name" value="ECDYSTEROIDS_DOPAMINE RECEPTOR-RELATED"/>
    <property type="match status" value="1"/>
</dbReference>
<feature type="transmembrane region" description="Helical" evidence="10">
    <location>
        <begin position="59"/>
        <end position="82"/>
    </location>
</feature>
<evidence type="ECO:0000256" key="10">
    <source>
        <dbReference type="SAM" id="Phobius"/>
    </source>
</evidence>
<dbReference type="PROSITE" id="PS50262">
    <property type="entry name" value="G_PROTEIN_RECEP_F1_2"/>
    <property type="match status" value="1"/>
</dbReference>
<evidence type="ECO:0000256" key="3">
    <source>
        <dbReference type="ARBA" id="ARBA00022989"/>
    </source>
</evidence>
<dbReference type="PRINTS" id="PR00237">
    <property type="entry name" value="GPCRRHODOPSN"/>
</dbReference>
<sequence>MDNDTILSDKLDKWNSDLARGLTPNNVILSLYIVIGLLGNSTVILIYGFKMKGNKEERYFIPFLATADFWASLVCASFGIALNNMQAQFTNNSLCKAWWFFAAYTTFCSIFLLLIIAIHRYLKVCRPLGRQMTLKWKRFAMCMVLVVAFALSAPMTYFYGSVSFPNEEEGIVGLRCSRLKTVNKTESLIFGGVVVLTAISIIISLICFYARIGYTIIKHFKYNKAVGKKDNTIGTEKPSQSKNSQVHHSSSDGHLSETDTGFQSVETDNTELSGTNNTEPTSGVILTTNTIKESKPNTFKSSAKRRKEQTNKKVVHKFTLMFMLITVIFLICYIPKVIIMLLEARNTRFWEEFSDSARADMSKCKYEGKYEYERLLSVLN</sequence>
<evidence type="ECO:0000256" key="9">
    <source>
        <dbReference type="SAM" id="MobiDB-lite"/>
    </source>
</evidence>
<protein>
    <recommendedName>
        <fullName evidence="11">G-protein coupled receptors family 1 profile domain-containing protein</fullName>
    </recommendedName>
</protein>
<keyword evidence="6 8" id="KW-0675">Receptor</keyword>
<keyword evidence="5 10" id="KW-0472">Membrane</keyword>
<keyword evidence="13" id="KW-1185">Reference proteome</keyword>
<dbReference type="GO" id="GO:0016020">
    <property type="term" value="C:membrane"/>
    <property type="evidence" value="ECO:0007669"/>
    <property type="project" value="UniProtKB-SubCell"/>
</dbReference>
<reference evidence="12" key="1">
    <citation type="submission" date="2022-08" db="UniProtKB">
        <authorList>
            <consortium name="EnsemblMetazoa"/>
        </authorList>
    </citation>
    <scope>IDENTIFICATION</scope>
    <source>
        <strain evidence="12">05x7-T-G4-1.051#20</strain>
    </source>
</reference>
<feature type="region of interest" description="Disordered" evidence="9">
    <location>
        <begin position="233"/>
        <end position="287"/>
    </location>
</feature>
<dbReference type="PANTHER" id="PTHR24238">
    <property type="entry name" value="G-PROTEIN COUPLED RECEPTOR"/>
    <property type="match status" value="1"/>
</dbReference>
<dbReference type="Proteomes" id="UP000005408">
    <property type="component" value="Unassembled WGS sequence"/>
</dbReference>
<evidence type="ECO:0000256" key="5">
    <source>
        <dbReference type="ARBA" id="ARBA00023136"/>
    </source>
</evidence>
<evidence type="ECO:0000313" key="13">
    <source>
        <dbReference type="Proteomes" id="UP000005408"/>
    </source>
</evidence>
<evidence type="ECO:0000256" key="1">
    <source>
        <dbReference type="ARBA" id="ARBA00004141"/>
    </source>
</evidence>
<keyword evidence="3 10" id="KW-1133">Transmembrane helix</keyword>
<feature type="transmembrane region" description="Helical" evidence="10">
    <location>
        <begin position="97"/>
        <end position="118"/>
    </location>
</feature>
<evidence type="ECO:0000313" key="12">
    <source>
        <dbReference type="EnsemblMetazoa" id="G27345.7:cds"/>
    </source>
</evidence>
<evidence type="ECO:0000256" key="8">
    <source>
        <dbReference type="RuleBase" id="RU000688"/>
    </source>
</evidence>
<comment type="similarity">
    <text evidence="8">Belongs to the G-protein coupled receptor 1 family.</text>
</comment>
<keyword evidence="7 8" id="KW-0807">Transducer</keyword>
<dbReference type="PROSITE" id="PS00237">
    <property type="entry name" value="G_PROTEIN_RECEP_F1_1"/>
    <property type="match status" value="1"/>
</dbReference>
<name>A0A8W8LBQ0_MAGGI</name>